<dbReference type="PANTHER" id="PTHR14324">
    <property type="entry name" value="CONDENSIN-2 COMPLEX SUBUNIT H2"/>
    <property type="match status" value="1"/>
</dbReference>
<feature type="domain" description="Condensin II complex subunit H2 N-terminal" evidence="5">
    <location>
        <begin position="13"/>
        <end position="128"/>
    </location>
</feature>
<dbReference type="Pfam" id="PF16858">
    <property type="entry name" value="CNDH2_C"/>
    <property type="match status" value="1"/>
</dbReference>
<organism evidence="7 8">
    <name type="scientific">Littorina saxatilis</name>
    <dbReference type="NCBI Taxonomy" id="31220"/>
    <lineage>
        <taxon>Eukaryota</taxon>
        <taxon>Metazoa</taxon>
        <taxon>Spiralia</taxon>
        <taxon>Lophotrochozoa</taxon>
        <taxon>Mollusca</taxon>
        <taxon>Gastropoda</taxon>
        <taxon>Caenogastropoda</taxon>
        <taxon>Littorinimorpha</taxon>
        <taxon>Littorinoidea</taxon>
        <taxon>Littorinidae</taxon>
        <taxon>Littorina</taxon>
    </lineage>
</organism>
<feature type="region of interest" description="Disordered" evidence="4">
    <location>
        <begin position="221"/>
        <end position="287"/>
    </location>
</feature>
<comment type="similarity">
    <text evidence="2">Belongs to the CND2 H2 (condensin-2 subunit 2) family.</text>
</comment>
<name>A0AAN9B5C3_9CAEN</name>
<dbReference type="GO" id="GO:0010032">
    <property type="term" value="P:meiotic chromosome condensation"/>
    <property type="evidence" value="ECO:0007669"/>
    <property type="project" value="TreeGrafter"/>
</dbReference>
<keyword evidence="3" id="KW-0539">Nucleus</keyword>
<protein>
    <recommendedName>
        <fullName evidence="9">Condensin-2 complex subunit H2</fullName>
    </recommendedName>
</protein>
<feature type="compositionally biased region" description="Acidic residues" evidence="4">
    <location>
        <begin position="106"/>
        <end position="124"/>
    </location>
</feature>
<comment type="caution">
    <text evidence="7">The sequence shown here is derived from an EMBL/GenBank/DDBJ whole genome shotgun (WGS) entry which is preliminary data.</text>
</comment>
<dbReference type="AlphaFoldDB" id="A0AAN9B5C3"/>
<dbReference type="Proteomes" id="UP001374579">
    <property type="component" value="Unassembled WGS sequence"/>
</dbReference>
<evidence type="ECO:0000313" key="7">
    <source>
        <dbReference type="EMBL" id="KAK7098969.1"/>
    </source>
</evidence>
<feature type="compositionally biased region" description="Acidic residues" evidence="4">
    <location>
        <begin position="415"/>
        <end position="444"/>
    </location>
</feature>
<evidence type="ECO:0000256" key="4">
    <source>
        <dbReference type="SAM" id="MobiDB-lite"/>
    </source>
</evidence>
<dbReference type="Pfam" id="PF06278">
    <property type="entry name" value="CNDH2_N"/>
    <property type="match status" value="1"/>
</dbReference>
<feature type="compositionally biased region" description="Basic and acidic residues" evidence="4">
    <location>
        <begin position="126"/>
        <end position="147"/>
    </location>
</feature>
<dbReference type="EMBL" id="JBAMIC010000012">
    <property type="protein sequence ID" value="KAK7098969.1"/>
    <property type="molecule type" value="Genomic_DNA"/>
</dbReference>
<evidence type="ECO:0000256" key="2">
    <source>
        <dbReference type="ARBA" id="ARBA00007844"/>
    </source>
</evidence>
<dbReference type="PANTHER" id="PTHR14324:SF3">
    <property type="entry name" value="CONDENSIN-2 COMPLEX SUBUNIT H2"/>
    <property type="match status" value="1"/>
</dbReference>
<dbReference type="InterPro" id="IPR031737">
    <property type="entry name" value="CNDH2_C"/>
</dbReference>
<dbReference type="GO" id="GO:0003682">
    <property type="term" value="F:chromatin binding"/>
    <property type="evidence" value="ECO:0007669"/>
    <property type="project" value="TreeGrafter"/>
</dbReference>
<dbReference type="InterPro" id="IPR009378">
    <property type="entry name" value="H2_N"/>
</dbReference>
<evidence type="ECO:0000256" key="3">
    <source>
        <dbReference type="ARBA" id="ARBA00023242"/>
    </source>
</evidence>
<dbReference type="InterPro" id="IPR031739">
    <property type="entry name" value="Ncaph2"/>
</dbReference>
<gene>
    <name evidence="7" type="ORF">V1264_003177</name>
</gene>
<evidence type="ECO:0008006" key="9">
    <source>
        <dbReference type="Google" id="ProtNLM"/>
    </source>
</evidence>
<accession>A0AAN9B5C3</accession>
<comment type="subcellular location">
    <subcellularLocation>
        <location evidence="1">Nucleus</location>
    </subcellularLocation>
</comment>
<evidence type="ECO:0000313" key="8">
    <source>
        <dbReference type="Proteomes" id="UP001374579"/>
    </source>
</evidence>
<dbReference type="GO" id="GO:0000796">
    <property type="term" value="C:condensin complex"/>
    <property type="evidence" value="ECO:0007669"/>
    <property type="project" value="TreeGrafter"/>
</dbReference>
<feature type="compositionally biased region" description="Basic and acidic residues" evidence="4">
    <location>
        <begin position="221"/>
        <end position="231"/>
    </location>
</feature>
<evidence type="ECO:0000259" key="6">
    <source>
        <dbReference type="Pfam" id="PF16858"/>
    </source>
</evidence>
<feature type="region of interest" description="Disordered" evidence="4">
    <location>
        <begin position="415"/>
        <end position="450"/>
    </location>
</feature>
<feature type="region of interest" description="Disordered" evidence="4">
    <location>
        <begin position="98"/>
        <end position="147"/>
    </location>
</feature>
<dbReference type="GO" id="GO:0005634">
    <property type="term" value="C:nucleus"/>
    <property type="evidence" value="ECO:0007669"/>
    <property type="project" value="UniProtKB-SubCell"/>
</dbReference>
<sequence length="613" mass="69042">MTSSSQTAGLDARFSHILQPIRNLTKNWDVDIANLLDSYLDDLEHIVITFNCGETVMNFAEAALVIQGSACVYSKKVEYLYSLVYQVVGIIANKKKQQKPSSVDAEGNDEDAEFPEEEKEEFLSLDDNKEAKEEKVTTRADQDKESVVHPMTPMSLMAQGEGEKEDGEINCHKGEVLGNMSDFQMNCGSVPSKGGIFMDSNLPLLQSRLRLLACSTPYPHHERNHLEKSDNAESNQIDMPPPPPLADLSSGMDGGDDGGFQPMEAAPDDSHQAPQEEESLLPRRSERKRVQFAVQKPKPVIDHWALCDPYTNGKLTEKKLKAGKTFVVPAGTEQAGTKKRKRKTPAKKVPVQPISEFVQTRLYSHRPKFPKNPSLVPTFPEFDDLFWKEFKRRQELKRQKQKQQALQDVYEPVDDGVEEAEENNWPADAEDGGDNVEADDDDPFEPPQLQLEDTPIQAHGGEFLNSLGSSGGNGSYEDIVRQHVENFLAQAAKFAQLSELPKRVAEWEDKITPRLLEEEQREPFDIHAYGTRVIDGMQRNERIPFRRIVCGKPIFQICRIFLATLQLANTYNVEVSCTGKLDEAMDTMELRLLSVKRHYEELAQYQVPSAAAH</sequence>
<feature type="domain" description="Condensin-2 complex subunit H2 C-terminal" evidence="6">
    <location>
        <begin position="475"/>
        <end position="602"/>
    </location>
</feature>
<dbReference type="GO" id="GO:0051306">
    <property type="term" value="P:mitotic sister chromatid separation"/>
    <property type="evidence" value="ECO:0007669"/>
    <property type="project" value="TreeGrafter"/>
</dbReference>
<evidence type="ECO:0000256" key="1">
    <source>
        <dbReference type="ARBA" id="ARBA00004123"/>
    </source>
</evidence>
<reference evidence="7 8" key="1">
    <citation type="submission" date="2024-02" db="EMBL/GenBank/DDBJ databases">
        <title>Chromosome-scale genome assembly of the rough periwinkle Littorina saxatilis.</title>
        <authorList>
            <person name="De Jode A."/>
            <person name="Faria R."/>
            <person name="Formenti G."/>
            <person name="Sims Y."/>
            <person name="Smith T.P."/>
            <person name="Tracey A."/>
            <person name="Wood J.M.D."/>
            <person name="Zagrodzka Z.B."/>
            <person name="Johannesson K."/>
            <person name="Butlin R.K."/>
            <person name="Leder E.H."/>
        </authorList>
    </citation>
    <scope>NUCLEOTIDE SEQUENCE [LARGE SCALE GENOMIC DNA]</scope>
    <source>
        <strain evidence="7">Snail1</strain>
        <tissue evidence="7">Muscle</tissue>
    </source>
</reference>
<evidence type="ECO:0000259" key="5">
    <source>
        <dbReference type="Pfam" id="PF06278"/>
    </source>
</evidence>
<keyword evidence="8" id="KW-1185">Reference proteome</keyword>
<proteinExistence type="inferred from homology"/>